<accession>A0ACB9FP49</accession>
<reference evidence="2" key="1">
    <citation type="journal article" date="2022" name="Mol. Ecol. Resour.">
        <title>The genomes of chicory, endive, great burdock and yacon provide insights into Asteraceae palaeo-polyploidization history and plant inulin production.</title>
        <authorList>
            <person name="Fan W."/>
            <person name="Wang S."/>
            <person name="Wang H."/>
            <person name="Wang A."/>
            <person name="Jiang F."/>
            <person name="Liu H."/>
            <person name="Zhao H."/>
            <person name="Xu D."/>
            <person name="Zhang Y."/>
        </authorList>
    </citation>
    <scope>NUCLEOTIDE SEQUENCE [LARGE SCALE GENOMIC DNA]</scope>
    <source>
        <strain evidence="2">cv. Niubang</strain>
    </source>
</reference>
<proteinExistence type="predicted"/>
<organism evidence="1 2">
    <name type="scientific">Arctium lappa</name>
    <name type="common">Greater burdock</name>
    <name type="synonym">Lappa major</name>
    <dbReference type="NCBI Taxonomy" id="4217"/>
    <lineage>
        <taxon>Eukaryota</taxon>
        <taxon>Viridiplantae</taxon>
        <taxon>Streptophyta</taxon>
        <taxon>Embryophyta</taxon>
        <taxon>Tracheophyta</taxon>
        <taxon>Spermatophyta</taxon>
        <taxon>Magnoliopsida</taxon>
        <taxon>eudicotyledons</taxon>
        <taxon>Gunneridae</taxon>
        <taxon>Pentapetalae</taxon>
        <taxon>asterids</taxon>
        <taxon>campanulids</taxon>
        <taxon>Asterales</taxon>
        <taxon>Asteraceae</taxon>
        <taxon>Carduoideae</taxon>
        <taxon>Cardueae</taxon>
        <taxon>Arctiinae</taxon>
        <taxon>Arctium</taxon>
    </lineage>
</organism>
<dbReference type="Proteomes" id="UP001055879">
    <property type="component" value="Linkage Group LG01"/>
</dbReference>
<dbReference type="EMBL" id="CM042047">
    <property type="protein sequence ID" value="KAI3772920.1"/>
    <property type="molecule type" value="Genomic_DNA"/>
</dbReference>
<reference evidence="1 2" key="2">
    <citation type="journal article" date="2022" name="Mol. Ecol. Resour.">
        <title>The genomes of chicory, endive, great burdock and yacon provide insights into Asteraceae paleo-polyploidization history and plant inulin production.</title>
        <authorList>
            <person name="Fan W."/>
            <person name="Wang S."/>
            <person name="Wang H."/>
            <person name="Wang A."/>
            <person name="Jiang F."/>
            <person name="Liu H."/>
            <person name="Zhao H."/>
            <person name="Xu D."/>
            <person name="Zhang Y."/>
        </authorList>
    </citation>
    <scope>NUCLEOTIDE SEQUENCE [LARGE SCALE GENOMIC DNA]</scope>
    <source>
        <strain evidence="2">cv. Niubang</strain>
    </source>
</reference>
<keyword evidence="2" id="KW-1185">Reference proteome</keyword>
<gene>
    <name evidence="1" type="ORF">L6452_04115</name>
</gene>
<evidence type="ECO:0000313" key="2">
    <source>
        <dbReference type="Proteomes" id="UP001055879"/>
    </source>
</evidence>
<name>A0ACB9FP49_ARCLA</name>
<sequence length="153" mass="16908">MITKSAMNNNAEALLKIKQSLKNSQFLDSWKNGTKPCDEVIRWVGVVCGKGIVTTLRLRSMNLSGDQGRSNGCPAFGPPLPATSTRLRSRNCKGLRVLNLVNNSFSGNILEFNKLRALKAIYVSMNNFSGEIPTGYFTKMVSYGLLHEDDFSN</sequence>
<evidence type="ECO:0000313" key="1">
    <source>
        <dbReference type="EMBL" id="KAI3772920.1"/>
    </source>
</evidence>
<comment type="caution">
    <text evidence="1">The sequence shown here is derived from an EMBL/GenBank/DDBJ whole genome shotgun (WGS) entry which is preliminary data.</text>
</comment>
<protein>
    <submittedName>
        <fullName evidence="1">Uncharacterized protein</fullName>
    </submittedName>
</protein>